<feature type="region of interest" description="Disordered" evidence="1">
    <location>
        <begin position="79"/>
        <end position="117"/>
    </location>
</feature>
<dbReference type="EMBL" id="CM010724">
    <property type="protein sequence ID" value="RZC80306.1"/>
    <property type="molecule type" value="Genomic_DNA"/>
</dbReference>
<name>A0A4Y7L544_PAPSO</name>
<protein>
    <submittedName>
        <fullName evidence="2">Uncharacterized protein</fullName>
    </submittedName>
</protein>
<accession>A0A4Y7L544</accession>
<gene>
    <name evidence="2" type="ORF">C5167_042882</name>
</gene>
<keyword evidence="3" id="KW-1185">Reference proteome</keyword>
<organism evidence="2 3">
    <name type="scientific">Papaver somniferum</name>
    <name type="common">Opium poppy</name>
    <dbReference type="NCBI Taxonomy" id="3469"/>
    <lineage>
        <taxon>Eukaryota</taxon>
        <taxon>Viridiplantae</taxon>
        <taxon>Streptophyta</taxon>
        <taxon>Embryophyta</taxon>
        <taxon>Tracheophyta</taxon>
        <taxon>Spermatophyta</taxon>
        <taxon>Magnoliopsida</taxon>
        <taxon>Ranunculales</taxon>
        <taxon>Papaveraceae</taxon>
        <taxon>Papaveroideae</taxon>
        <taxon>Papaver</taxon>
    </lineage>
</organism>
<evidence type="ECO:0000313" key="3">
    <source>
        <dbReference type="Proteomes" id="UP000316621"/>
    </source>
</evidence>
<dbReference type="AlphaFoldDB" id="A0A4Y7L544"/>
<dbReference type="Proteomes" id="UP000316621">
    <property type="component" value="Chromosome 10"/>
</dbReference>
<proteinExistence type="predicted"/>
<reference evidence="2 3" key="1">
    <citation type="journal article" date="2018" name="Science">
        <title>The opium poppy genome and morphinan production.</title>
        <authorList>
            <person name="Guo L."/>
            <person name="Winzer T."/>
            <person name="Yang X."/>
            <person name="Li Y."/>
            <person name="Ning Z."/>
            <person name="He Z."/>
            <person name="Teodor R."/>
            <person name="Lu Y."/>
            <person name="Bowser T.A."/>
            <person name="Graham I.A."/>
            <person name="Ye K."/>
        </authorList>
    </citation>
    <scope>NUCLEOTIDE SEQUENCE [LARGE SCALE GENOMIC DNA]</scope>
    <source>
        <strain evidence="3">cv. HN1</strain>
        <tissue evidence="2">Leaves</tissue>
    </source>
</reference>
<dbReference type="Gramene" id="RZC80306">
    <property type="protein sequence ID" value="RZC80306"/>
    <property type="gene ID" value="C5167_042882"/>
</dbReference>
<evidence type="ECO:0000313" key="2">
    <source>
        <dbReference type="EMBL" id="RZC80306.1"/>
    </source>
</evidence>
<feature type="compositionally biased region" description="Basic and acidic residues" evidence="1">
    <location>
        <begin position="86"/>
        <end position="108"/>
    </location>
</feature>
<sequence length="117" mass="12645">MNLTALHMEAVFGEVYLEGMGHIVMVVSPTPAVSRPSIIGPHMDKSLEGNQSHMLKDGLCWLSLKLGRPGETQLHSEFLSGPSVVTEDKDIHDADDDKFLQETSEKGDPPTGGYGLA</sequence>
<evidence type="ECO:0000256" key="1">
    <source>
        <dbReference type="SAM" id="MobiDB-lite"/>
    </source>
</evidence>